<dbReference type="Proteomes" id="UP000572635">
    <property type="component" value="Unassembled WGS sequence"/>
</dbReference>
<dbReference type="InterPro" id="IPR002204">
    <property type="entry name" value="3-OH-isobutyrate_DH-rel_CS"/>
</dbReference>
<dbReference type="PANTHER" id="PTHR43060:SF15">
    <property type="entry name" value="3-HYDROXYISOBUTYRATE DEHYDROGENASE-LIKE 1, MITOCHONDRIAL-RELATED"/>
    <property type="match status" value="1"/>
</dbReference>
<evidence type="ECO:0000259" key="4">
    <source>
        <dbReference type="Pfam" id="PF03446"/>
    </source>
</evidence>
<dbReference type="PANTHER" id="PTHR43060">
    <property type="entry name" value="3-HYDROXYISOBUTYRATE DEHYDROGENASE-LIKE 1, MITOCHONDRIAL-RELATED"/>
    <property type="match status" value="1"/>
</dbReference>
<dbReference type="EMBL" id="JACHDB010000001">
    <property type="protein sequence ID" value="MBB5431303.1"/>
    <property type="molecule type" value="Genomic_DNA"/>
</dbReference>
<dbReference type="InterPro" id="IPR006115">
    <property type="entry name" value="6PGDH_NADP-bd"/>
</dbReference>
<evidence type="ECO:0000256" key="1">
    <source>
        <dbReference type="ARBA" id="ARBA00009080"/>
    </source>
</evidence>
<comment type="caution">
    <text evidence="5">The sequence shown here is derived from an EMBL/GenBank/DDBJ whole genome shotgun (WGS) entry which is preliminary data.</text>
</comment>
<reference evidence="5 6" key="1">
    <citation type="submission" date="2020-08" db="EMBL/GenBank/DDBJ databases">
        <title>Sequencing the genomes of 1000 actinobacteria strains.</title>
        <authorList>
            <person name="Klenk H.-P."/>
        </authorList>
    </citation>
    <scope>NUCLEOTIDE SEQUENCE [LARGE SCALE GENOMIC DNA]</scope>
    <source>
        <strain evidence="5 6">DSM 44551</strain>
    </source>
</reference>
<dbReference type="InterPro" id="IPR015815">
    <property type="entry name" value="HIBADH-related"/>
</dbReference>
<dbReference type="InterPro" id="IPR008927">
    <property type="entry name" value="6-PGluconate_DH-like_C_sf"/>
</dbReference>
<dbReference type="InterPro" id="IPR013328">
    <property type="entry name" value="6PGD_dom2"/>
</dbReference>
<evidence type="ECO:0000256" key="2">
    <source>
        <dbReference type="ARBA" id="ARBA00023002"/>
    </source>
</evidence>
<sequence>MDETAFIGLGRMGLPMARRLLAADLPLTVWNRTRAKAEPLAAMGARIADSPAEAVRGAATVVTMVSDPAALREVADAALPGLPPDAVWLEMSSVGPEAVAELAGRLPAGAALIDAPVLGSVDRAAEGRLRILAGGETAPVDGLLAHLGAVTRCGPVGSGAALKLVVINAMIGGVAVVADALALAERLGVPAGTAERELRSGPLAGAAERAFHPTADYPVALAAKDVALAGDGLPVLEGVHRALTARPDLAERDLSAIRPGA</sequence>
<dbReference type="RefSeq" id="WP_184390838.1">
    <property type="nucleotide sequence ID" value="NZ_JACHDB010000001.1"/>
</dbReference>
<feature type="domain" description="6-phosphogluconate dehydrogenase NADP-binding" evidence="4">
    <location>
        <begin position="5"/>
        <end position="153"/>
    </location>
</feature>
<proteinExistence type="inferred from homology"/>
<keyword evidence="2 5" id="KW-0560">Oxidoreductase</keyword>
<dbReference type="GO" id="GO:0016054">
    <property type="term" value="P:organic acid catabolic process"/>
    <property type="evidence" value="ECO:0007669"/>
    <property type="project" value="UniProtKB-ARBA"/>
</dbReference>
<dbReference type="GO" id="GO:0050661">
    <property type="term" value="F:NADP binding"/>
    <property type="evidence" value="ECO:0007669"/>
    <property type="project" value="InterPro"/>
</dbReference>
<dbReference type="InterPro" id="IPR036291">
    <property type="entry name" value="NAD(P)-bd_dom_sf"/>
</dbReference>
<dbReference type="Gene3D" id="3.40.50.720">
    <property type="entry name" value="NAD(P)-binding Rossmann-like Domain"/>
    <property type="match status" value="1"/>
</dbReference>
<comment type="similarity">
    <text evidence="1">Belongs to the HIBADH-related family.</text>
</comment>
<protein>
    <submittedName>
        <fullName evidence="5">3-hydroxyisobutyrate dehydrogenase</fullName>
        <ecNumber evidence="5">1.1.1.31</ecNumber>
    </submittedName>
</protein>
<evidence type="ECO:0000313" key="6">
    <source>
        <dbReference type="Proteomes" id="UP000572635"/>
    </source>
</evidence>
<dbReference type="Pfam" id="PF03446">
    <property type="entry name" value="NAD_binding_2"/>
    <property type="match status" value="1"/>
</dbReference>
<name>A0A7W8VCU0_9ACTN</name>
<dbReference type="PIRSF" id="PIRSF000103">
    <property type="entry name" value="HIBADH"/>
    <property type="match status" value="1"/>
</dbReference>
<gene>
    <name evidence="5" type="ORF">HDA36_001387</name>
</gene>
<evidence type="ECO:0000313" key="5">
    <source>
        <dbReference type="EMBL" id="MBB5431303.1"/>
    </source>
</evidence>
<accession>A0A7W8VCU0</accession>
<dbReference type="PROSITE" id="PS00895">
    <property type="entry name" value="3_HYDROXYISOBUT_DH"/>
    <property type="match status" value="1"/>
</dbReference>
<keyword evidence="6" id="KW-1185">Reference proteome</keyword>
<dbReference type="EC" id="1.1.1.31" evidence="5"/>
<dbReference type="SUPFAM" id="SSF51735">
    <property type="entry name" value="NAD(P)-binding Rossmann-fold domains"/>
    <property type="match status" value="1"/>
</dbReference>
<dbReference type="Gene3D" id="1.10.1040.10">
    <property type="entry name" value="N-(1-d-carboxylethyl)-l-norvaline Dehydrogenase, domain 2"/>
    <property type="match status" value="1"/>
</dbReference>
<dbReference type="GO" id="GO:0008442">
    <property type="term" value="F:3-hydroxyisobutyrate dehydrogenase activity"/>
    <property type="evidence" value="ECO:0007669"/>
    <property type="project" value="UniProtKB-EC"/>
</dbReference>
<dbReference type="AlphaFoldDB" id="A0A7W8VCU0"/>
<evidence type="ECO:0000256" key="3">
    <source>
        <dbReference type="PIRSR" id="PIRSR000103-1"/>
    </source>
</evidence>
<feature type="active site" evidence="3">
    <location>
        <position position="163"/>
    </location>
</feature>
<dbReference type="SUPFAM" id="SSF48179">
    <property type="entry name" value="6-phosphogluconate dehydrogenase C-terminal domain-like"/>
    <property type="match status" value="1"/>
</dbReference>
<organism evidence="5 6">
    <name type="scientific">Nocardiopsis composta</name>
    <dbReference type="NCBI Taxonomy" id="157465"/>
    <lineage>
        <taxon>Bacteria</taxon>
        <taxon>Bacillati</taxon>
        <taxon>Actinomycetota</taxon>
        <taxon>Actinomycetes</taxon>
        <taxon>Streptosporangiales</taxon>
        <taxon>Nocardiopsidaceae</taxon>
        <taxon>Nocardiopsis</taxon>
    </lineage>
</organism>